<evidence type="ECO:0000313" key="4">
    <source>
        <dbReference type="Proteomes" id="UP000321617"/>
    </source>
</evidence>
<dbReference type="InterPro" id="IPR051159">
    <property type="entry name" value="Hexapeptide_acetyltransf"/>
</dbReference>
<dbReference type="Gene3D" id="2.160.10.10">
    <property type="entry name" value="Hexapeptide repeat proteins"/>
    <property type="match status" value="1"/>
</dbReference>
<dbReference type="CDD" id="cd04647">
    <property type="entry name" value="LbH_MAT_like"/>
    <property type="match status" value="1"/>
</dbReference>
<organism evidence="3 4">
    <name type="scientific">Stackebrandtia albiflava</name>
    <dbReference type="NCBI Taxonomy" id="406432"/>
    <lineage>
        <taxon>Bacteria</taxon>
        <taxon>Bacillati</taxon>
        <taxon>Actinomycetota</taxon>
        <taxon>Actinomycetes</taxon>
        <taxon>Glycomycetales</taxon>
        <taxon>Glycomycetaceae</taxon>
        <taxon>Stackebrandtia</taxon>
    </lineage>
</organism>
<dbReference type="EMBL" id="VLLL01000009">
    <property type="protein sequence ID" value="TWJ07930.1"/>
    <property type="molecule type" value="Genomic_DNA"/>
</dbReference>
<dbReference type="PANTHER" id="PTHR23416">
    <property type="entry name" value="SIALIC ACID SYNTHASE-RELATED"/>
    <property type="match status" value="1"/>
</dbReference>
<comment type="caution">
    <text evidence="3">The sequence shown here is derived from an EMBL/GenBank/DDBJ whole genome shotgun (WGS) entry which is preliminary data.</text>
</comment>
<dbReference type="InterPro" id="IPR001451">
    <property type="entry name" value="Hexapep"/>
</dbReference>
<dbReference type="Pfam" id="PF14602">
    <property type="entry name" value="Hexapep_2"/>
    <property type="match status" value="2"/>
</dbReference>
<dbReference type="PROSITE" id="PS00101">
    <property type="entry name" value="HEXAPEP_TRANSFERASES"/>
    <property type="match status" value="1"/>
</dbReference>
<dbReference type="RefSeq" id="WP_147143305.1">
    <property type="nucleotide sequence ID" value="NZ_BAABIJ010000005.1"/>
</dbReference>
<evidence type="ECO:0000256" key="2">
    <source>
        <dbReference type="ARBA" id="ARBA00022737"/>
    </source>
</evidence>
<proteinExistence type="predicted"/>
<evidence type="ECO:0000256" key="1">
    <source>
        <dbReference type="ARBA" id="ARBA00022679"/>
    </source>
</evidence>
<dbReference type="GO" id="GO:0016740">
    <property type="term" value="F:transferase activity"/>
    <property type="evidence" value="ECO:0007669"/>
    <property type="project" value="UniProtKB-KW"/>
</dbReference>
<protein>
    <submittedName>
        <fullName evidence="3">Acetyltransferase-like isoleucine patch superfamily enzyme</fullName>
    </submittedName>
</protein>
<evidence type="ECO:0000313" key="3">
    <source>
        <dbReference type="EMBL" id="TWJ07930.1"/>
    </source>
</evidence>
<dbReference type="InterPro" id="IPR011004">
    <property type="entry name" value="Trimer_LpxA-like_sf"/>
</dbReference>
<dbReference type="Proteomes" id="UP000321617">
    <property type="component" value="Unassembled WGS sequence"/>
</dbReference>
<dbReference type="PANTHER" id="PTHR23416:SF78">
    <property type="entry name" value="LIPOPOLYSACCHARIDE BIOSYNTHESIS O-ACETYL TRANSFERASE WBBJ-RELATED"/>
    <property type="match status" value="1"/>
</dbReference>
<name>A0A562UQN9_9ACTN</name>
<keyword evidence="4" id="KW-1185">Reference proteome</keyword>
<sequence length="195" mass="21333">MWRLKPRFWWNLLRFAYLRVRRPQVRCDGMVYLGRRVDLVARPTYGRLRIGADAHIGTDSALRAHEGSLRVGDRCVLGARVTVNCYLDVHIGEDTLIADDVYVIDFDHVFDGVDVPIKDQGIRKAPVRIGSDCWLGTKVVVCRGVTIGDGAVVGAGAVVTRDVPPRAVVAGVPARVIGHRPTGQTADPSEVVAGR</sequence>
<reference evidence="3 4" key="1">
    <citation type="journal article" date="2013" name="Stand. Genomic Sci.">
        <title>Genomic Encyclopedia of Type Strains, Phase I: The one thousand microbial genomes (KMG-I) project.</title>
        <authorList>
            <person name="Kyrpides N.C."/>
            <person name="Woyke T."/>
            <person name="Eisen J.A."/>
            <person name="Garrity G."/>
            <person name="Lilburn T.G."/>
            <person name="Beck B.J."/>
            <person name="Whitman W.B."/>
            <person name="Hugenholtz P."/>
            <person name="Klenk H.P."/>
        </authorList>
    </citation>
    <scope>NUCLEOTIDE SEQUENCE [LARGE SCALE GENOMIC DNA]</scope>
    <source>
        <strain evidence="3 4">DSM 45044</strain>
    </source>
</reference>
<gene>
    <name evidence="3" type="ORF">LX16_4713</name>
</gene>
<dbReference type="SUPFAM" id="SSF51161">
    <property type="entry name" value="Trimeric LpxA-like enzymes"/>
    <property type="match status" value="1"/>
</dbReference>
<keyword evidence="1 3" id="KW-0808">Transferase</keyword>
<dbReference type="AlphaFoldDB" id="A0A562UQN9"/>
<accession>A0A562UQN9</accession>
<keyword evidence="2" id="KW-0677">Repeat</keyword>
<dbReference type="InterPro" id="IPR018357">
    <property type="entry name" value="Hexapep_transf_CS"/>
</dbReference>